<dbReference type="InterPro" id="IPR036168">
    <property type="entry name" value="AP2_Mu_C_sf"/>
</dbReference>
<dbReference type="GO" id="GO:0005886">
    <property type="term" value="C:plasma membrane"/>
    <property type="evidence" value="ECO:0007669"/>
    <property type="project" value="TreeGrafter"/>
</dbReference>
<organism evidence="8 9">
    <name type="scientific">Bos mutus</name>
    <name type="common">wild yak</name>
    <dbReference type="NCBI Taxonomy" id="72004"/>
    <lineage>
        <taxon>Eukaryota</taxon>
        <taxon>Metazoa</taxon>
        <taxon>Chordata</taxon>
        <taxon>Craniata</taxon>
        <taxon>Vertebrata</taxon>
        <taxon>Euteleostomi</taxon>
        <taxon>Mammalia</taxon>
        <taxon>Eutheria</taxon>
        <taxon>Laurasiatheria</taxon>
        <taxon>Artiodactyla</taxon>
        <taxon>Ruminantia</taxon>
        <taxon>Pecora</taxon>
        <taxon>Bovidae</taxon>
        <taxon>Bovinae</taxon>
        <taxon>Bos</taxon>
    </lineage>
</organism>
<feature type="compositionally biased region" description="Pro residues" evidence="6">
    <location>
        <begin position="465"/>
        <end position="487"/>
    </location>
</feature>
<dbReference type="EMBL" id="JH881126">
    <property type="protein sequence ID" value="ELR56362.1"/>
    <property type="molecule type" value="Genomic_DNA"/>
</dbReference>
<proteinExistence type="predicted"/>
<accession>L8IMJ9</accession>
<dbReference type="GO" id="GO:0048268">
    <property type="term" value="P:clathrin coat assembly"/>
    <property type="evidence" value="ECO:0007669"/>
    <property type="project" value="TreeGrafter"/>
</dbReference>
<dbReference type="Proteomes" id="UP000011080">
    <property type="component" value="Unassembled WGS sequence"/>
</dbReference>
<dbReference type="PANTHER" id="PTHR23065:SF8">
    <property type="entry name" value="F-BAR DOMAIN ONLY PROTEIN 2"/>
    <property type="match status" value="1"/>
</dbReference>
<feature type="region of interest" description="Disordered" evidence="6">
    <location>
        <begin position="9"/>
        <end position="45"/>
    </location>
</feature>
<evidence type="ECO:0000256" key="6">
    <source>
        <dbReference type="SAM" id="MobiDB-lite"/>
    </source>
</evidence>
<keyword evidence="4" id="KW-0472">Membrane</keyword>
<dbReference type="InterPro" id="IPR018808">
    <property type="entry name" value="Muniscin_C"/>
</dbReference>
<dbReference type="AlphaFoldDB" id="L8IMJ9"/>
<keyword evidence="5" id="KW-0168">Coated pit</keyword>
<evidence type="ECO:0000313" key="9">
    <source>
        <dbReference type="Proteomes" id="UP000011080"/>
    </source>
</evidence>
<name>L8IMJ9_9CETA</name>
<feature type="compositionally biased region" description="Basic and acidic residues" evidence="6">
    <location>
        <begin position="24"/>
        <end position="35"/>
    </location>
</feature>
<evidence type="ECO:0000256" key="2">
    <source>
        <dbReference type="ARBA" id="ARBA00022553"/>
    </source>
</evidence>
<evidence type="ECO:0000256" key="1">
    <source>
        <dbReference type="ARBA" id="ARBA00004283"/>
    </source>
</evidence>
<feature type="region of interest" description="Disordered" evidence="6">
    <location>
        <begin position="1066"/>
        <end position="1091"/>
    </location>
</feature>
<reference evidence="8 9" key="1">
    <citation type="journal article" date="2012" name="Nat. Genet.">
        <title>The yak genome and adaptation to life at high altitude.</title>
        <authorList>
            <person name="Qiu Q."/>
            <person name="Zhang G."/>
            <person name="Ma T."/>
            <person name="Qian W."/>
            <person name="Wang J."/>
            <person name="Ye Z."/>
            <person name="Cao C."/>
            <person name="Hu Q."/>
            <person name="Kim J."/>
            <person name="Larkin D.M."/>
            <person name="Auvil L."/>
            <person name="Capitanu B."/>
            <person name="Ma J."/>
            <person name="Lewin H.A."/>
            <person name="Qian X."/>
            <person name="Lang Y."/>
            <person name="Zhou R."/>
            <person name="Wang L."/>
            <person name="Wang K."/>
            <person name="Xia J."/>
            <person name="Liao S."/>
            <person name="Pan S."/>
            <person name="Lu X."/>
            <person name="Hou H."/>
            <person name="Wang Y."/>
            <person name="Zang X."/>
            <person name="Yin Y."/>
            <person name="Ma H."/>
            <person name="Zhang J."/>
            <person name="Wang Z."/>
            <person name="Zhang Y."/>
            <person name="Zhang D."/>
            <person name="Yonezawa T."/>
            <person name="Hasegawa M."/>
            <person name="Zhong Y."/>
            <person name="Liu W."/>
            <person name="Zhang Y."/>
            <person name="Huang Z."/>
            <person name="Zhang S."/>
            <person name="Long R."/>
            <person name="Yang H."/>
            <person name="Wang J."/>
            <person name="Lenstra J.A."/>
            <person name="Cooper D.N."/>
            <person name="Wu Y."/>
            <person name="Wang J."/>
            <person name="Shi P."/>
            <person name="Wang J."/>
            <person name="Liu J."/>
        </authorList>
    </citation>
    <scope>NUCLEOTIDE SEQUENCE [LARGE SCALE GENOMIC DNA]</scope>
    <source>
        <strain evidence="9">yakQH1</strain>
    </source>
</reference>
<feature type="region of interest" description="Disordered" evidence="6">
    <location>
        <begin position="280"/>
        <end position="328"/>
    </location>
</feature>
<dbReference type="Pfam" id="PF10291">
    <property type="entry name" value="muHD"/>
    <property type="match status" value="1"/>
</dbReference>
<evidence type="ECO:0000313" key="8">
    <source>
        <dbReference type="EMBL" id="ELR56362.1"/>
    </source>
</evidence>
<dbReference type="GO" id="GO:0030136">
    <property type="term" value="C:clathrin-coated vesicle"/>
    <property type="evidence" value="ECO:0007669"/>
    <property type="project" value="TreeGrafter"/>
</dbReference>
<feature type="region of interest" description="Disordered" evidence="6">
    <location>
        <begin position="1032"/>
        <end position="1052"/>
    </location>
</feature>
<comment type="subcellular location">
    <subcellularLocation>
        <location evidence="1">Membrane</location>
        <location evidence="1">Clathrin-coated pit</location>
        <topology evidence="1">Peripheral membrane protein</topology>
        <orientation evidence="1">Cytoplasmic side</orientation>
    </subcellularLocation>
</comment>
<keyword evidence="3" id="KW-0254">Endocytosis</keyword>
<dbReference type="GO" id="GO:0072583">
    <property type="term" value="P:clathrin-dependent endocytosis"/>
    <property type="evidence" value="ECO:0007669"/>
    <property type="project" value="TreeGrafter"/>
</dbReference>
<feature type="compositionally biased region" description="Basic and acidic residues" evidence="6">
    <location>
        <begin position="437"/>
        <end position="453"/>
    </location>
</feature>
<dbReference type="PROSITE" id="PS51072">
    <property type="entry name" value="MHD"/>
    <property type="match status" value="1"/>
</dbReference>
<feature type="compositionally biased region" description="Pro residues" evidence="6">
    <location>
        <begin position="312"/>
        <end position="325"/>
    </location>
</feature>
<feature type="region of interest" description="Disordered" evidence="6">
    <location>
        <begin position="515"/>
        <end position="556"/>
    </location>
</feature>
<dbReference type="InterPro" id="IPR028565">
    <property type="entry name" value="MHD"/>
</dbReference>
<dbReference type="GO" id="GO:0048488">
    <property type="term" value="P:synaptic vesicle endocytosis"/>
    <property type="evidence" value="ECO:0007669"/>
    <property type="project" value="TreeGrafter"/>
</dbReference>
<keyword evidence="2" id="KW-0597">Phosphoprotein</keyword>
<dbReference type="GO" id="GO:0005905">
    <property type="term" value="C:clathrin-coated pit"/>
    <property type="evidence" value="ECO:0007669"/>
    <property type="project" value="UniProtKB-SubCell"/>
</dbReference>
<sequence length="1091" mass="118055">MPTIDFVLATATTGGPRSAGRGDWGSEKRITRSPERPQQVPSQGTAYIPPSRHVQWVKSTRLGFQQAHMGPQTITSYPCHTAKLWNFSEKCSSSAKQMIIPTAQCVFLFLPKLQFTLRASLVPKPFPLSKLCSKALFVAGLKKRTRKAFGIRKKEKDTDSTHTGLLNRASLWAPKSTLCFENPAKIGKHFYSSSESEEEEESHKKFNIKIKPLQAKDILKNAATVDELKASIGNIALSPSPVKVQHPIEFSKNRESSVGGGELQSPTHWHSLLVETLHGARAGKKPSEDTTALAPLFGPPLESAFDEQKTEAPPPLPPKNVPATPPRTGSPLTVGPGQTFQRDLPFEICSSRACTLLRMPSQNDQLHAGASGDGRCSQVRSPHTRVNNSRKGNDQSATEVKIEKLPSINDLDSIFGPVLSPKSVAVNAEDKWVHFSDTSPERVTPELTPREKVVSPPAASDNPADSPPPGPPGPPGPSGPPGPPRSVPSPLNLEEVQKKVAEQNFIKDDYLETISSPKDFGLGQRATPPPPPPPTYRTVVSSPGPGSGSGTGITSGTSHCLRVLRVTGNGRGCCSLPPGKPGIGDVVCSLLPCPAQKHTVGMTESKCLNMGHLNSRSKPYSACTNGPDGQNLKVTAVRVCISIALKSPPSFKPRPKVVGTGSWGLQFYPMSEDDVFYDKLPSFERRCETPAVRLMTCSVTHTVSFSLPLLNLSHPASTPGHTENEQPSLVWFDRGKFYLTFEGSSRGPSPLTMGAQDTLPVAAAFTETVNAYFKGADPSKCIVKITGEMVLSFPAGITRHFANNPSPAALTFRVINFSSDNTQNDANAKEFWVNMPNLMTHLKKVSEQKPQATYYNVDMLKYQINGQALNVLFSVFGKVSAQGIQSTPLNLAVNWRCEPASTDLRIDYKYNTDAMTTAVALNNVQFLVPVDGGVTKLQAVLPPAVWNADQQRILWKIPDISQKSENGGVGSLLARFQLSEGPSKPSPLVVQFTSEGSTLSGCDIELVGAGYRFSLIKKRFAAVPGTGGISHPCPRHLRKETDEGSQGGLLSPRCPPRYRMTRLLRSSWPHPRHSQAQGSLLGHCRGAPSHP</sequence>
<dbReference type="SUPFAM" id="SSF49447">
    <property type="entry name" value="Second domain of Mu2 adaptin subunit (ap50) of ap2 adaptor"/>
    <property type="match status" value="1"/>
</dbReference>
<evidence type="ECO:0000259" key="7">
    <source>
        <dbReference type="PROSITE" id="PS51072"/>
    </source>
</evidence>
<evidence type="ECO:0000256" key="5">
    <source>
        <dbReference type="ARBA" id="ARBA00023176"/>
    </source>
</evidence>
<feature type="region of interest" description="Disordered" evidence="6">
    <location>
        <begin position="437"/>
        <end position="490"/>
    </location>
</feature>
<dbReference type="GO" id="GO:0098793">
    <property type="term" value="C:presynapse"/>
    <property type="evidence" value="ECO:0007669"/>
    <property type="project" value="GOC"/>
</dbReference>
<protein>
    <submittedName>
        <fullName evidence="8">SH3-containing GRB2-like protein 3-interacting protein 1</fullName>
    </submittedName>
</protein>
<evidence type="ECO:0000256" key="4">
    <source>
        <dbReference type="ARBA" id="ARBA00023136"/>
    </source>
</evidence>
<feature type="compositionally biased region" description="Low complexity" evidence="6">
    <location>
        <begin position="454"/>
        <end position="464"/>
    </location>
</feature>
<feature type="domain" description="MHD" evidence="7">
    <location>
        <begin position="758"/>
        <end position="1038"/>
    </location>
</feature>
<gene>
    <name evidence="8" type="ORF">M91_12801</name>
</gene>
<dbReference type="PANTHER" id="PTHR23065">
    <property type="entry name" value="PROLINE-SERINE-THREONINE PHOSPHATASE INTERACTING PROTEIN 1"/>
    <property type="match status" value="1"/>
</dbReference>
<feature type="region of interest" description="Disordered" evidence="6">
    <location>
        <begin position="365"/>
        <end position="399"/>
    </location>
</feature>
<feature type="compositionally biased region" description="Polar residues" evidence="6">
    <location>
        <begin position="378"/>
        <end position="398"/>
    </location>
</feature>
<evidence type="ECO:0000256" key="3">
    <source>
        <dbReference type="ARBA" id="ARBA00022583"/>
    </source>
</evidence>